<feature type="transmembrane region" description="Helical" evidence="5">
    <location>
        <begin position="127"/>
        <end position="158"/>
    </location>
</feature>
<evidence type="ECO:0000256" key="4">
    <source>
        <dbReference type="ARBA" id="ARBA00023136"/>
    </source>
</evidence>
<reference evidence="6 7" key="1">
    <citation type="submission" date="2021-08" db="EMBL/GenBank/DDBJ databases">
        <authorList>
            <person name="Tuo L."/>
        </authorList>
    </citation>
    <scope>NUCLEOTIDE SEQUENCE [LARGE SCALE GENOMIC DNA]</scope>
    <source>
        <strain evidence="6 7">JCM 31229</strain>
    </source>
</reference>
<feature type="transmembrane region" description="Helical" evidence="5">
    <location>
        <begin position="189"/>
        <end position="216"/>
    </location>
</feature>
<comment type="caution">
    <text evidence="6">The sequence shown here is derived from an EMBL/GenBank/DDBJ whole genome shotgun (WGS) entry which is preliminary data.</text>
</comment>
<organism evidence="6 7">
    <name type="scientific">Sphingomonas colocasiae</name>
    <dbReference type="NCBI Taxonomy" id="1848973"/>
    <lineage>
        <taxon>Bacteria</taxon>
        <taxon>Pseudomonadati</taxon>
        <taxon>Pseudomonadota</taxon>
        <taxon>Alphaproteobacteria</taxon>
        <taxon>Sphingomonadales</taxon>
        <taxon>Sphingomonadaceae</taxon>
        <taxon>Sphingomonas</taxon>
    </lineage>
</organism>
<keyword evidence="2 5" id="KW-0812">Transmembrane</keyword>
<gene>
    <name evidence="6" type="ORF">K7G82_24370</name>
</gene>
<evidence type="ECO:0000256" key="5">
    <source>
        <dbReference type="SAM" id="Phobius"/>
    </source>
</evidence>
<keyword evidence="3 5" id="KW-1133">Transmembrane helix</keyword>
<dbReference type="EMBL" id="JAINVV010000012">
    <property type="protein sequence ID" value="MBY8825463.1"/>
    <property type="molecule type" value="Genomic_DNA"/>
</dbReference>
<feature type="transmembrane region" description="Helical" evidence="5">
    <location>
        <begin position="63"/>
        <end position="88"/>
    </location>
</feature>
<name>A0ABS7PW03_9SPHN</name>
<dbReference type="Proteomes" id="UP000706039">
    <property type="component" value="Unassembled WGS sequence"/>
</dbReference>
<evidence type="ECO:0000256" key="1">
    <source>
        <dbReference type="ARBA" id="ARBA00004141"/>
    </source>
</evidence>
<evidence type="ECO:0000256" key="3">
    <source>
        <dbReference type="ARBA" id="ARBA00022989"/>
    </source>
</evidence>
<evidence type="ECO:0000313" key="7">
    <source>
        <dbReference type="Proteomes" id="UP000706039"/>
    </source>
</evidence>
<dbReference type="InterPro" id="IPR059112">
    <property type="entry name" value="CysZ/EI24"/>
</dbReference>
<proteinExistence type="predicted"/>
<sequence>MLRAFLSSLGQLADPPILKVLGKSLAATLAIVILLGAAFWWAVTSLAASWGWGANGGFAVAAGAAMIAVISAWLLFRVVAVAVIGLFADAVVEAVERRHYPEALARARPVSLARTVHMGLASAGRALLFNLLALPVYLALLVTGIGTVALFVVVNALLLGRDLGEMVAARHMDSSAIRGWLGTTRTSRFALGLVVTGLFVVPVAGLLAPILGAAMATHLFHGRDE</sequence>
<evidence type="ECO:0000256" key="2">
    <source>
        <dbReference type="ARBA" id="ARBA00022692"/>
    </source>
</evidence>
<evidence type="ECO:0000313" key="6">
    <source>
        <dbReference type="EMBL" id="MBY8825463.1"/>
    </source>
</evidence>
<keyword evidence="4 5" id="KW-0472">Membrane</keyword>
<protein>
    <submittedName>
        <fullName evidence="6">EI24 domain-containing protein</fullName>
    </submittedName>
</protein>
<feature type="transmembrane region" description="Helical" evidence="5">
    <location>
        <begin position="20"/>
        <end position="43"/>
    </location>
</feature>
<accession>A0ABS7PW03</accession>
<keyword evidence="7" id="KW-1185">Reference proteome</keyword>
<dbReference type="Pfam" id="PF07264">
    <property type="entry name" value="EI24"/>
    <property type="match status" value="1"/>
</dbReference>
<comment type="subcellular location">
    <subcellularLocation>
        <location evidence="1">Membrane</location>
        <topology evidence="1">Multi-pass membrane protein</topology>
    </subcellularLocation>
</comment>
<dbReference type="RefSeq" id="WP_222992752.1">
    <property type="nucleotide sequence ID" value="NZ_JAINVV010000012.1"/>
</dbReference>